<protein>
    <submittedName>
        <fullName evidence="3">Multidrug efflux pump subunit AcrB</fullName>
    </submittedName>
</protein>
<keyword evidence="1" id="KW-0812">Transmembrane</keyword>
<keyword evidence="1" id="KW-0472">Membrane</keyword>
<evidence type="ECO:0000313" key="3">
    <source>
        <dbReference type="EMBL" id="SCD20423.1"/>
    </source>
</evidence>
<accession>A0A1R3SVS4</accession>
<dbReference type="AlphaFoldDB" id="A0A1R3SVS4"/>
<dbReference type="STRING" id="1642647.PSM36_1603"/>
<dbReference type="Pfam" id="PF00873">
    <property type="entry name" value="ACR_tran"/>
    <property type="match status" value="1"/>
</dbReference>
<dbReference type="Gene3D" id="1.20.1640.10">
    <property type="entry name" value="Multidrug efflux transporter AcrB transmembrane domain"/>
    <property type="match status" value="2"/>
</dbReference>
<dbReference type="PROSITE" id="PS50156">
    <property type="entry name" value="SSD"/>
    <property type="match status" value="1"/>
</dbReference>
<dbReference type="PANTHER" id="PTHR32063">
    <property type="match status" value="1"/>
</dbReference>
<dbReference type="InterPro" id="IPR000731">
    <property type="entry name" value="SSD"/>
</dbReference>
<dbReference type="GO" id="GO:0005886">
    <property type="term" value="C:plasma membrane"/>
    <property type="evidence" value="ECO:0007669"/>
    <property type="project" value="TreeGrafter"/>
</dbReference>
<dbReference type="SUPFAM" id="SSF82866">
    <property type="entry name" value="Multidrug efflux transporter AcrB transmembrane domain"/>
    <property type="match status" value="2"/>
</dbReference>
<keyword evidence="1" id="KW-1133">Transmembrane helix</keyword>
<dbReference type="Gene3D" id="3.30.2090.10">
    <property type="entry name" value="Multidrug efflux transporter AcrB TolC docking domain, DN and DC subdomains"/>
    <property type="match status" value="2"/>
</dbReference>
<dbReference type="InterPro" id="IPR027463">
    <property type="entry name" value="AcrB_DN_DC_subdom"/>
</dbReference>
<dbReference type="SUPFAM" id="SSF82714">
    <property type="entry name" value="Multidrug efflux transporter AcrB TolC docking domain, DN and DC subdomains"/>
    <property type="match status" value="2"/>
</dbReference>
<dbReference type="SUPFAM" id="SSF82693">
    <property type="entry name" value="Multidrug efflux transporter AcrB pore domain, PN1, PN2, PC1 and PC2 subdomains"/>
    <property type="match status" value="3"/>
</dbReference>
<dbReference type="Proteomes" id="UP000187464">
    <property type="component" value="Chromosome I"/>
</dbReference>
<feature type="transmembrane region" description="Helical" evidence="1">
    <location>
        <begin position="360"/>
        <end position="380"/>
    </location>
</feature>
<feature type="domain" description="SSD" evidence="2">
    <location>
        <begin position="359"/>
        <end position="488"/>
    </location>
</feature>
<dbReference type="PANTHER" id="PTHR32063:SF0">
    <property type="entry name" value="SWARMING MOTILITY PROTEIN SWRC"/>
    <property type="match status" value="1"/>
</dbReference>
<feature type="transmembrane region" description="Helical" evidence="1">
    <location>
        <begin position="431"/>
        <end position="451"/>
    </location>
</feature>
<evidence type="ECO:0000256" key="1">
    <source>
        <dbReference type="SAM" id="Phobius"/>
    </source>
</evidence>
<feature type="transmembrane region" description="Helical" evidence="1">
    <location>
        <begin position="463"/>
        <end position="485"/>
    </location>
</feature>
<evidence type="ECO:0000259" key="2">
    <source>
        <dbReference type="PROSITE" id="PS50156"/>
    </source>
</evidence>
<feature type="transmembrane region" description="Helical" evidence="1">
    <location>
        <begin position="992"/>
        <end position="1018"/>
    </location>
</feature>
<dbReference type="RefSeq" id="WP_076930452.1">
    <property type="nucleotide sequence ID" value="NZ_LT605205.1"/>
</dbReference>
<feature type="transmembrane region" description="Helical" evidence="1">
    <location>
        <begin position="386"/>
        <end position="410"/>
    </location>
</feature>
<feature type="transmembrane region" description="Helical" evidence="1">
    <location>
        <begin position="531"/>
        <end position="553"/>
    </location>
</feature>
<feature type="transmembrane region" description="Helical" evidence="1">
    <location>
        <begin position="959"/>
        <end position="980"/>
    </location>
</feature>
<gene>
    <name evidence="3" type="ORF">PSM36_1603</name>
</gene>
<dbReference type="InterPro" id="IPR001036">
    <property type="entry name" value="Acrflvin-R"/>
</dbReference>
<dbReference type="Gene3D" id="3.30.70.1320">
    <property type="entry name" value="Multidrug efflux transporter AcrB pore domain like"/>
    <property type="match status" value="1"/>
</dbReference>
<dbReference type="Gene3D" id="3.30.70.1430">
    <property type="entry name" value="Multidrug efflux transporter AcrB pore domain"/>
    <property type="match status" value="2"/>
</dbReference>
<dbReference type="PRINTS" id="PR00702">
    <property type="entry name" value="ACRIFLAVINRP"/>
</dbReference>
<sequence length="1033" mass="112777">MNLSELSVKRPTLVVVVFTVLAFLGILSYRSLKYELIPEFSSPIFTVVTAYPGAGSVEVENSVSKPIEEALSGLPSIDVIRAISQEGVSIVMVTLQINADVDPIVNDAVRKIQAARSVLPPQALEPTVTKLSVNALPVMVLSVKADMPATELFDELNYRIKPAFAKIEGVAEIDFLGATEREIQVNVNHDKLDNYNLSILQVVNAIQTSNLDFPAGKITTDLNQTMLRMSAKFTQIREIADLVITGRSDGSLVKLKDVAEIIDTEKDAGTLYRVNGEPAVGIQIKKQDGANTVAVCDAIKEEIISLENRYAASNMQFTIPQDGSLIIIDAADSVRFDLILAVILVTFVMLFFLHSVRNAVIVMIAVPLSIVSTFVGMELLGYTLNLITLLALSLVIGTLIDDAIVVLENIYRHLEMGKSRLQATVDGIREIGLSVVSITMVLVVVFFPVALSQSIISPVIAPFAMVIVISVLISLVVAFTVVPLLTSRFSKLETLDRKTGWSRIITGFEQGMIAFSNAIQQLLQWSLRRKWITMAIATLLFTGSLMLVAGGFIGSEFLNIGDTGECIVKVEYPKNYTIEQNNLMTRKIEEVISQKPEVIGIYSTIGGGSGFLAAQSGNNQSEINIKLVDKTRRDISSNLFVKRLENELNETFTDVKVESAVVSLIGGADEAPIQVVFQSSDMDTLMVFAEQMRRQISEIPGANNVRLTIESGNPEVVIRPDKQKMARLGLSPEIVGATIYTSFSGNSDSKFQQGNFEYNINVRLDAFNRQSISDVENLTFMNAADQTVKLKQFASVTEETGTSQLERYGRISSVMLESQVLGRAMGDVGNDVISFLEKTDFPEGVTWLPEGEIKYQEETFGSIGTALLIAIVLAYLIMVALYESFLHPFVVLFSIPLSIIGALLALALTGQALSIFSLLGIIMLVGLVLKNAILVVDFTNHLRREGKNIHDALTEAVQLRLRPIVMTAISTVIGMLPIALSHGTGSEWKSGMGWVLIGGLLSSMLLSLVVVPVVYMIAEQAKAFIKKGNRFLS</sequence>
<dbReference type="GO" id="GO:0042910">
    <property type="term" value="F:xenobiotic transmembrane transporter activity"/>
    <property type="evidence" value="ECO:0007669"/>
    <property type="project" value="TreeGrafter"/>
</dbReference>
<dbReference type="EMBL" id="LT605205">
    <property type="protein sequence ID" value="SCD20423.1"/>
    <property type="molecule type" value="Genomic_DNA"/>
</dbReference>
<evidence type="ECO:0000313" key="4">
    <source>
        <dbReference type="Proteomes" id="UP000187464"/>
    </source>
</evidence>
<proteinExistence type="predicted"/>
<dbReference type="Gene3D" id="3.30.70.1440">
    <property type="entry name" value="Multidrug efflux transporter AcrB pore domain"/>
    <property type="match status" value="1"/>
</dbReference>
<dbReference type="KEGG" id="psac:PSM36_1603"/>
<organism evidence="3 4">
    <name type="scientific">Proteiniphilum saccharofermentans</name>
    <dbReference type="NCBI Taxonomy" id="1642647"/>
    <lineage>
        <taxon>Bacteria</taxon>
        <taxon>Pseudomonadati</taxon>
        <taxon>Bacteroidota</taxon>
        <taxon>Bacteroidia</taxon>
        <taxon>Bacteroidales</taxon>
        <taxon>Dysgonomonadaceae</taxon>
        <taxon>Proteiniphilum</taxon>
    </lineage>
</organism>
<feature type="transmembrane region" description="Helical" evidence="1">
    <location>
        <begin position="12"/>
        <end position="32"/>
    </location>
</feature>
<name>A0A1R3SVS4_9BACT</name>
<feature type="transmembrane region" description="Helical" evidence="1">
    <location>
        <begin position="889"/>
        <end position="909"/>
    </location>
</feature>
<feature type="transmembrane region" description="Helical" evidence="1">
    <location>
        <begin position="860"/>
        <end position="882"/>
    </location>
</feature>
<reference evidence="3 4" key="1">
    <citation type="submission" date="2016-08" db="EMBL/GenBank/DDBJ databases">
        <authorList>
            <person name="Seilhamer J.J."/>
        </authorList>
    </citation>
    <scope>NUCLEOTIDE SEQUENCE [LARGE SCALE GENOMIC DNA]</scope>
    <source>
        <strain evidence="3">M3/6</strain>
    </source>
</reference>
<feature type="transmembrane region" description="Helical" evidence="1">
    <location>
        <begin position="915"/>
        <end position="938"/>
    </location>
</feature>
<feature type="transmembrane region" description="Helical" evidence="1">
    <location>
        <begin position="334"/>
        <end position="353"/>
    </location>
</feature>
<keyword evidence="4" id="KW-1185">Reference proteome</keyword>